<dbReference type="SUPFAM" id="SSF52821">
    <property type="entry name" value="Rhodanese/Cell cycle control phosphatase"/>
    <property type="match status" value="1"/>
</dbReference>
<dbReference type="SUPFAM" id="SSF56281">
    <property type="entry name" value="Metallo-hydrolase/oxidoreductase"/>
    <property type="match status" value="1"/>
</dbReference>
<dbReference type="Proteomes" id="UP000230790">
    <property type="component" value="Unassembled WGS sequence"/>
</dbReference>
<dbReference type="InterPro" id="IPR044528">
    <property type="entry name" value="POD-like_MBL-fold"/>
</dbReference>
<dbReference type="Gene3D" id="3.40.250.10">
    <property type="entry name" value="Rhodanese-like domain"/>
    <property type="match status" value="1"/>
</dbReference>
<dbReference type="PROSITE" id="PS50206">
    <property type="entry name" value="RHODANESE_3"/>
    <property type="match status" value="1"/>
</dbReference>
<dbReference type="SMART" id="SM00849">
    <property type="entry name" value="Lactamase_B"/>
    <property type="match status" value="1"/>
</dbReference>
<dbReference type="CDD" id="cd07724">
    <property type="entry name" value="POD-like_MBL-fold"/>
    <property type="match status" value="1"/>
</dbReference>
<evidence type="ECO:0000313" key="3">
    <source>
        <dbReference type="EMBL" id="PJF46306.1"/>
    </source>
</evidence>
<dbReference type="GO" id="GO:0070813">
    <property type="term" value="P:hydrogen sulfide metabolic process"/>
    <property type="evidence" value="ECO:0007669"/>
    <property type="project" value="TreeGrafter"/>
</dbReference>
<dbReference type="InterPro" id="IPR001279">
    <property type="entry name" value="Metallo-B-lactamas"/>
</dbReference>
<reference evidence="3 4" key="1">
    <citation type="submission" date="2017-11" db="EMBL/GenBank/DDBJ databases">
        <title>Evolution of Phototrophy in the Chloroflexi Phylum Driven by Horizontal Gene Transfer.</title>
        <authorList>
            <person name="Ward L.M."/>
            <person name="Hemp J."/>
            <person name="Shih P.M."/>
            <person name="Mcglynn S.E."/>
            <person name="Fischer W."/>
        </authorList>
    </citation>
    <scope>NUCLEOTIDE SEQUENCE [LARGE SCALE GENOMIC DNA]</scope>
    <source>
        <strain evidence="3">JP3_7</strain>
    </source>
</reference>
<name>A0A2M8Q941_9CHLR</name>
<dbReference type="EMBL" id="PGTN01000304">
    <property type="protein sequence ID" value="PJF46306.1"/>
    <property type="molecule type" value="Genomic_DNA"/>
</dbReference>
<protein>
    <submittedName>
        <fullName evidence="3">MBL fold metallo-hydrolase</fullName>
    </submittedName>
</protein>
<gene>
    <name evidence="3" type="ORF">CUN48_14465</name>
</gene>
<feature type="non-terminal residue" evidence="3">
    <location>
        <position position="1"/>
    </location>
</feature>
<keyword evidence="1" id="KW-0479">Metal-binding</keyword>
<dbReference type="AlphaFoldDB" id="A0A2M8Q941"/>
<dbReference type="Pfam" id="PF00753">
    <property type="entry name" value="Lactamase_B"/>
    <property type="match status" value="1"/>
</dbReference>
<dbReference type="Gene3D" id="3.60.15.10">
    <property type="entry name" value="Ribonuclease Z/Hydroxyacylglutathione hydrolase-like"/>
    <property type="match status" value="1"/>
</dbReference>
<accession>A0A2M8Q941</accession>
<comment type="caution">
    <text evidence="3">The sequence shown here is derived from an EMBL/GenBank/DDBJ whole genome shotgun (WGS) entry which is preliminary data.</text>
</comment>
<evidence type="ECO:0000313" key="4">
    <source>
        <dbReference type="Proteomes" id="UP000230790"/>
    </source>
</evidence>
<dbReference type="GO" id="GO:0016787">
    <property type="term" value="F:hydrolase activity"/>
    <property type="evidence" value="ECO:0007669"/>
    <property type="project" value="UniProtKB-KW"/>
</dbReference>
<feature type="non-terminal residue" evidence="3">
    <location>
        <position position="294"/>
    </location>
</feature>
<dbReference type="InterPro" id="IPR051682">
    <property type="entry name" value="Mito_Persulfide_Diox"/>
</dbReference>
<organism evidence="3 4">
    <name type="scientific">Candidatus Thermofonsia Clade 3 bacterium</name>
    <dbReference type="NCBI Taxonomy" id="2364212"/>
    <lineage>
        <taxon>Bacteria</taxon>
        <taxon>Bacillati</taxon>
        <taxon>Chloroflexota</taxon>
        <taxon>Candidatus Thermofontia</taxon>
        <taxon>Candidatus Thermofonsia Clade 3</taxon>
    </lineage>
</organism>
<evidence type="ECO:0000259" key="2">
    <source>
        <dbReference type="PROSITE" id="PS50206"/>
    </source>
</evidence>
<dbReference type="PANTHER" id="PTHR43084:SF1">
    <property type="entry name" value="PERSULFIDE DIOXYGENASE ETHE1, MITOCHONDRIAL"/>
    <property type="match status" value="1"/>
</dbReference>
<dbReference type="InterPro" id="IPR036873">
    <property type="entry name" value="Rhodanese-like_dom_sf"/>
</dbReference>
<proteinExistence type="predicted"/>
<dbReference type="InterPro" id="IPR036866">
    <property type="entry name" value="RibonucZ/Hydroxyglut_hydro"/>
</dbReference>
<dbReference type="FunFam" id="3.60.15.10:FF:000030">
    <property type="entry name" value="Metallo-beta-lactamase family protein"/>
    <property type="match status" value="1"/>
</dbReference>
<dbReference type="GO" id="GO:0050313">
    <property type="term" value="F:sulfur dioxygenase activity"/>
    <property type="evidence" value="ECO:0007669"/>
    <property type="project" value="InterPro"/>
</dbReference>
<dbReference type="GO" id="GO:0006749">
    <property type="term" value="P:glutathione metabolic process"/>
    <property type="evidence" value="ECO:0007669"/>
    <property type="project" value="InterPro"/>
</dbReference>
<sequence length="294" mass="32280">LRITHVTETHIHADFVSGSRELAAVTGATIYLSDMGDANWKYAFADEPNVILVREGDSWMVGNIKVEVLHTPGHTPEHISFMITDTAGADKPMGVFTGDFLFVGDVGRPDLLEEAAGYKGTKEVGARQQFHTVQRFKALPDYLQIWPGHGAGSACGKALGAIPSTTLGYEKLFNPAFQFEDEDAFVAWLLEGQPEPPKYFAQMKKINKLGPPLTTSLPTPVNYDRATLDAIIEDGGQVFDLRNRGQFAAAHVPGTVNVPADNNSFVTYLGWLVDYERPVYILLPSVDSERQILT</sequence>
<dbReference type="InterPro" id="IPR001763">
    <property type="entry name" value="Rhodanese-like_dom"/>
</dbReference>
<dbReference type="GO" id="GO:0046872">
    <property type="term" value="F:metal ion binding"/>
    <property type="evidence" value="ECO:0007669"/>
    <property type="project" value="UniProtKB-KW"/>
</dbReference>
<keyword evidence="3" id="KW-0378">Hydrolase</keyword>
<dbReference type="PANTHER" id="PTHR43084">
    <property type="entry name" value="PERSULFIDE DIOXYGENASE ETHE1"/>
    <property type="match status" value="1"/>
</dbReference>
<evidence type="ECO:0000256" key="1">
    <source>
        <dbReference type="ARBA" id="ARBA00022723"/>
    </source>
</evidence>
<feature type="domain" description="Rhodanese" evidence="2">
    <location>
        <begin position="232"/>
        <end position="262"/>
    </location>
</feature>